<name>A0A1G5RZE8_9FIRM</name>
<dbReference type="Proteomes" id="UP000199208">
    <property type="component" value="Unassembled WGS sequence"/>
</dbReference>
<keyword evidence="1" id="KW-0812">Transmembrane</keyword>
<proteinExistence type="predicted"/>
<accession>A0A1G5RZE8</accession>
<sequence>MGIFERETVRRKPVGTVRLMAAIGLIAFATNGCVRIFSKLPPGLNSAISIAVLVFGIGFVWKLISHNGESFTYKIIDDLLVVERQLGRSSTSYFSLKLEEVSEIRSYDHKVDRRIPGNRRFKVSRQKGSWHVISFGRRRKEKLLFEPSEKFLEILRAHIEQEKVKA</sequence>
<dbReference type="EMBL" id="FMWL01000006">
    <property type="protein sequence ID" value="SCZ79228.1"/>
    <property type="molecule type" value="Genomic_DNA"/>
</dbReference>
<dbReference type="RefSeq" id="WP_092590431.1">
    <property type="nucleotide sequence ID" value="NZ_FMWL01000006.1"/>
</dbReference>
<feature type="transmembrane region" description="Helical" evidence="1">
    <location>
        <begin position="44"/>
        <end position="64"/>
    </location>
</feature>
<dbReference type="STRING" id="1120920.SAMN03080599_01657"/>
<gene>
    <name evidence="2" type="ORF">SAMN03080599_01657</name>
</gene>
<evidence type="ECO:0000313" key="2">
    <source>
        <dbReference type="EMBL" id="SCZ79228.1"/>
    </source>
</evidence>
<reference evidence="2 3" key="1">
    <citation type="submission" date="2016-10" db="EMBL/GenBank/DDBJ databases">
        <authorList>
            <person name="de Groot N.N."/>
        </authorList>
    </citation>
    <scope>NUCLEOTIDE SEQUENCE [LARGE SCALE GENOMIC DNA]</scope>
    <source>
        <strain evidence="2 3">DSM 2784</strain>
    </source>
</reference>
<keyword evidence="1" id="KW-1133">Transmembrane helix</keyword>
<organism evidence="2 3">
    <name type="scientific">Acidaminobacter hydrogenoformans DSM 2784</name>
    <dbReference type="NCBI Taxonomy" id="1120920"/>
    <lineage>
        <taxon>Bacteria</taxon>
        <taxon>Bacillati</taxon>
        <taxon>Bacillota</taxon>
        <taxon>Clostridia</taxon>
        <taxon>Peptostreptococcales</taxon>
        <taxon>Acidaminobacteraceae</taxon>
        <taxon>Acidaminobacter</taxon>
    </lineage>
</organism>
<dbReference type="AlphaFoldDB" id="A0A1G5RZE8"/>
<protein>
    <submittedName>
        <fullName evidence="2">Uncharacterized protein</fullName>
    </submittedName>
</protein>
<keyword evidence="3" id="KW-1185">Reference proteome</keyword>
<dbReference type="OrthoDB" id="1953508at2"/>
<feature type="transmembrane region" description="Helical" evidence="1">
    <location>
        <begin position="20"/>
        <end position="38"/>
    </location>
</feature>
<evidence type="ECO:0000313" key="3">
    <source>
        <dbReference type="Proteomes" id="UP000199208"/>
    </source>
</evidence>
<evidence type="ECO:0000256" key="1">
    <source>
        <dbReference type="SAM" id="Phobius"/>
    </source>
</evidence>
<keyword evidence="1" id="KW-0472">Membrane</keyword>